<evidence type="ECO:0000259" key="1">
    <source>
        <dbReference type="Pfam" id="PF00534"/>
    </source>
</evidence>
<organism evidence="2 3">
    <name type="scientific">Methanobacterium lacus (strain AL-21)</name>
    <dbReference type="NCBI Taxonomy" id="877455"/>
    <lineage>
        <taxon>Archaea</taxon>
        <taxon>Methanobacteriati</taxon>
        <taxon>Methanobacteriota</taxon>
        <taxon>Methanomada group</taxon>
        <taxon>Methanobacteria</taxon>
        <taxon>Methanobacteriales</taxon>
        <taxon>Methanobacteriaceae</taxon>
        <taxon>Methanobacterium</taxon>
    </lineage>
</organism>
<accession>F0TBN0</accession>
<dbReference type="OrthoDB" id="132546at2157"/>
<dbReference type="KEGG" id="mel:Metbo_0857"/>
<dbReference type="InterPro" id="IPR001296">
    <property type="entry name" value="Glyco_trans_1"/>
</dbReference>
<dbReference type="InterPro" id="IPR050194">
    <property type="entry name" value="Glycosyltransferase_grp1"/>
</dbReference>
<dbReference type="PANTHER" id="PTHR45947">
    <property type="entry name" value="SULFOQUINOVOSYL TRANSFERASE SQD2"/>
    <property type="match status" value="1"/>
</dbReference>
<dbReference type="EMBL" id="CP002551">
    <property type="protein sequence ID" value="ADZ09107.1"/>
    <property type="molecule type" value="Genomic_DNA"/>
</dbReference>
<dbReference type="Pfam" id="PF00534">
    <property type="entry name" value="Glycos_transf_1"/>
    <property type="match status" value="1"/>
</dbReference>
<keyword evidence="3" id="KW-1185">Reference proteome</keyword>
<dbReference type="PANTHER" id="PTHR45947:SF3">
    <property type="entry name" value="SULFOQUINOVOSYL TRANSFERASE SQD2"/>
    <property type="match status" value="1"/>
</dbReference>
<reference evidence="3" key="1">
    <citation type="submission" date="2011-02" db="EMBL/GenBank/DDBJ databases">
        <title>Complete sequence of Methanobacterium sp. AL-21.</title>
        <authorList>
            <consortium name="US DOE Joint Genome Institute"/>
            <person name="Lucas S."/>
            <person name="Copeland A."/>
            <person name="Lapidus A."/>
            <person name="Cheng J.-F."/>
            <person name="Goodwin L."/>
            <person name="Pitluck S."/>
            <person name="Chertkov O."/>
            <person name="Detter J.C."/>
            <person name="Han C."/>
            <person name="Tapia R."/>
            <person name="Land M."/>
            <person name="Hauser L."/>
            <person name="Kyrpides N."/>
            <person name="Ivanova N."/>
            <person name="Mikhailova N."/>
            <person name="Pagani I."/>
            <person name="Cadillo-Quiroz H."/>
            <person name="Imachi H."/>
            <person name="Zinder S."/>
            <person name="Liu W."/>
            <person name="Woyke T."/>
        </authorList>
    </citation>
    <scope>NUCLEOTIDE SEQUENCE [LARGE SCALE GENOMIC DNA]</scope>
    <source>
        <strain evidence="3">AL-21</strain>
    </source>
</reference>
<dbReference type="SUPFAM" id="SSF53756">
    <property type="entry name" value="UDP-Glycosyltransferase/glycogen phosphorylase"/>
    <property type="match status" value="1"/>
</dbReference>
<dbReference type="eggNOG" id="arCOG01403">
    <property type="taxonomic scope" value="Archaea"/>
</dbReference>
<reference evidence="2 3" key="2">
    <citation type="journal article" date="2014" name="Int. J. Syst. Evol. Microbiol.">
        <title>Methanobacterium paludis sp. nov. and a novel strain of Methanobacterium lacus isolated from northern peatlands.</title>
        <authorList>
            <person name="Cadillo-Quiroz H."/>
            <person name="Brauer S.L."/>
            <person name="Goodson N."/>
            <person name="Yavitt J.B."/>
            <person name="Zinder S.H."/>
        </authorList>
    </citation>
    <scope>NUCLEOTIDE SEQUENCE [LARGE SCALE GENOMIC DNA]</scope>
    <source>
        <strain evidence="2 3">AL-21</strain>
    </source>
</reference>
<evidence type="ECO:0000313" key="3">
    <source>
        <dbReference type="Proteomes" id="UP000007490"/>
    </source>
</evidence>
<dbReference type="GeneID" id="10277306"/>
<gene>
    <name evidence="2" type="ordered locus">Metbo_0857</name>
</gene>
<feature type="domain" description="Glycosyl transferase family 1" evidence="1">
    <location>
        <begin position="161"/>
        <end position="320"/>
    </location>
</feature>
<dbReference type="HOGENOM" id="CLU_063387_0_0_2"/>
<evidence type="ECO:0000313" key="2">
    <source>
        <dbReference type="EMBL" id="ADZ09107.1"/>
    </source>
</evidence>
<name>F0TBN0_METLA</name>
<dbReference type="Gene3D" id="3.40.50.2000">
    <property type="entry name" value="Glycogen Phosphorylase B"/>
    <property type="match status" value="2"/>
</dbReference>
<dbReference type="STRING" id="877455.Metbo_0857"/>
<sequence>MVGGAELQYTMLSEQLKNHFNVSFIVFDHGQDSHIKVNNIDLFKACTFNEFSQKKYFKIIIATFKALNYSGADIFMSRSGRIFPAIIAFYCFITGKKFIYSIASDMDVDITNFGYIELILYRFILKRANMVTSQSHFQKKLLKKNFGRESYVIKNVYSLKKRKSEKNVEKSILWVSTIKKGWKNPDLYLELARKIPNIPFVMIGGPSNDDPNYYQEIKMKAKNISNLDFKGYIPYNKIGSYFTDASIFVNTSSVEGFPNTFLQAWESYTPVVSLYIDPDEVICNNNLGFHSKEFEKMVKDVKILINNNELRNQMGQNGRNFIEKEHNINNISCKLIKLLNSLN</sequence>
<proteinExistence type="predicted"/>
<dbReference type="GO" id="GO:0016757">
    <property type="term" value="F:glycosyltransferase activity"/>
    <property type="evidence" value="ECO:0007669"/>
    <property type="project" value="InterPro"/>
</dbReference>
<dbReference type="Proteomes" id="UP000007490">
    <property type="component" value="Chromosome"/>
</dbReference>
<keyword evidence="2" id="KW-0808">Transferase</keyword>
<protein>
    <submittedName>
        <fullName evidence="2">Glycosyl transferase group 1</fullName>
    </submittedName>
</protein>
<dbReference type="RefSeq" id="WP_013644458.1">
    <property type="nucleotide sequence ID" value="NC_015216.1"/>
</dbReference>
<dbReference type="CDD" id="cd03801">
    <property type="entry name" value="GT4_PimA-like"/>
    <property type="match status" value="1"/>
</dbReference>
<dbReference type="AlphaFoldDB" id="F0TBN0"/>